<dbReference type="InterPro" id="IPR019897">
    <property type="entry name" value="RidA_CS"/>
</dbReference>
<sequence length="130" mass="13480">MNKKVIKTDKAPSALGPYSQAIVAGGMVYTAGQIGIDPATGKLAGNDIEVQARQVMKNLEAVLASAGGSFTDVVKSTVYLADLNDFAKVNDIYQEKFVDNPPARSTVQVSALPLGALVEIDMIAALPGGS</sequence>
<dbReference type="PANTHER" id="PTHR11803">
    <property type="entry name" value="2-IMINOBUTANOATE/2-IMINOPROPANOATE DEAMINASE RIDA"/>
    <property type="match status" value="1"/>
</dbReference>
<dbReference type="Gene3D" id="3.30.1330.40">
    <property type="entry name" value="RutC-like"/>
    <property type="match status" value="1"/>
</dbReference>
<dbReference type="InterPro" id="IPR035959">
    <property type="entry name" value="RutC-like_sf"/>
</dbReference>
<dbReference type="InterPro" id="IPR006175">
    <property type="entry name" value="YjgF/YER057c/UK114"/>
</dbReference>
<dbReference type="GO" id="GO:0005829">
    <property type="term" value="C:cytosol"/>
    <property type="evidence" value="ECO:0007669"/>
    <property type="project" value="TreeGrafter"/>
</dbReference>
<protein>
    <submittedName>
        <fullName evidence="2">RidA/YER057c/UK114 superfamily protein</fullName>
    </submittedName>
</protein>
<dbReference type="PROSITE" id="PS01094">
    <property type="entry name" value="UPF0076"/>
    <property type="match status" value="1"/>
</dbReference>
<dbReference type="NCBIfam" id="TIGR00004">
    <property type="entry name" value="Rid family detoxifying hydrolase"/>
    <property type="match status" value="1"/>
</dbReference>
<dbReference type="AlphaFoldDB" id="A0A3B1CC60"/>
<proteinExistence type="inferred from homology"/>
<evidence type="ECO:0000256" key="1">
    <source>
        <dbReference type="ARBA" id="ARBA00010552"/>
    </source>
</evidence>
<dbReference type="SUPFAM" id="SSF55298">
    <property type="entry name" value="YjgF-like"/>
    <property type="match status" value="1"/>
</dbReference>
<name>A0A3B1CC60_9ZZZZ</name>
<dbReference type="InterPro" id="IPR006056">
    <property type="entry name" value="RidA"/>
</dbReference>
<dbReference type="EMBL" id="UOGA01000204">
    <property type="protein sequence ID" value="VAX21594.1"/>
    <property type="molecule type" value="Genomic_DNA"/>
</dbReference>
<dbReference type="Pfam" id="PF01042">
    <property type="entry name" value="Ribonuc_L-PSP"/>
    <property type="match status" value="1"/>
</dbReference>
<dbReference type="PANTHER" id="PTHR11803:SF58">
    <property type="entry name" value="PROTEIN HMF1-RELATED"/>
    <property type="match status" value="1"/>
</dbReference>
<dbReference type="GO" id="GO:0019239">
    <property type="term" value="F:deaminase activity"/>
    <property type="evidence" value="ECO:0007669"/>
    <property type="project" value="TreeGrafter"/>
</dbReference>
<reference evidence="2" key="1">
    <citation type="submission" date="2018-06" db="EMBL/GenBank/DDBJ databases">
        <authorList>
            <person name="Zhirakovskaya E."/>
        </authorList>
    </citation>
    <scope>NUCLEOTIDE SEQUENCE</scope>
</reference>
<gene>
    <name evidence="2" type="ORF">MNBD_NITROSPINAE04-1597</name>
</gene>
<dbReference type="CDD" id="cd00448">
    <property type="entry name" value="YjgF_YER057c_UK114_family"/>
    <property type="match status" value="1"/>
</dbReference>
<dbReference type="FunFam" id="3.30.1330.40:FF:000001">
    <property type="entry name" value="L-PSP family endoribonuclease"/>
    <property type="match status" value="1"/>
</dbReference>
<comment type="similarity">
    <text evidence="1">Belongs to the RutC family.</text>
</comment>
<evidence type="ECO:0000313" key="2">
    <source>
        <dbReference type="EMBL" id="VAX21594.1"/>
    </source>
</evidence>
<accession>A0A3B1CC60</accession>
<organism evidence="2">
    <name type="scientific">hydrothermal vent metagenome</name>
    <dbReference type="NCBI Taxonomy" id="652676"/>
    <lineage>
        <taxon>unclassified sequences</taxon>
        <taxon>metagenomes</taxon>
        <taxon>ecological metagenomes</taxon>
    </lineage>
</organism>